<proteinExistence type="predicted"/>
<protein>
    <submittedName>
        <fullName evidence="1">Uncharacterized protein</fullName>
    </submittedName>
</protein>
<name>W1RRU9_9GAMM</name>
<dbReference type="EMBL" id="AYOZ01000023">
    <property type="protein sequence ID" value="ETI59946.1"/>
    <property type="molecule type" value="Genomic_DNA"/>
</dbReference>
<organism evidence="1 2">
    <name type="scientific">Marinomonas profundimaris</name>
    <dbReference type="NCBI Taxonomy" id="1208321"/>
    <lineage>
        <taxon>Bacteria</taxon>
        <taxon>Pseudomonadati</taxon>
        <taxon>Pseudomonadota</taxon>
        <taxon>Gammaproteobacteria</taxon>
        <taxon>Oceanospirillales</taxon>
        <taxon>Oceanospirillaceae</taxon>
        <taxon>Marinomonas</taxon>
    </lineage>
</organism>
<keyword evidence="2" id="KW-1185">Reference proteome</keyword>
<comment type="caution">
    <text evidence="1">The sequence shown here is derived from an EMBL/GenBank/DDBJ whole genome shotgun (WGS) entry which is preliminary data.</text>
</comment>
<evidence type="ECO:0000313" key="1">
    <source>
        <dbReference type="EMBL" id="ETI59946.1"/>
    </source>
</evidence>
<dbReference type="Proteomes" id="UP000018857">
    <property type="component" value="Unassembled WGS sequence"/>
</dbReference>
<reference evidence="1 2" key="1">
    <citation type="journal article" date="2014" name="Genome Announc.">
        <title>Draft Genome Sequence of Marinomonas sp. Strain D104, a Polycyclic Aromatic Hydrocarbon-Degrading Bacterium from the Deep-Sea Sediment of the Arctic Ocean.</title>
        <authorList>
            <person name="Dong C."/>
            <person name="Bai X."/>
            <person name="Lai Q."/>
            <person name="Xie Y."/>
            <person name="Chen X."/>
            <person name="Shao Z."/>
        </authorList>
    </citation>
    <scope>NUCLEOTIDE SEQUENCE [LARGE SCALE GENOMIC DNA]</scope>
    <source>
        <strain evidence="1 2">D104</strain>
    </source>
</reference>
<evidence type="ECO:0000313" key="2">
    <source>
        <dbReference type="Proteomes" id="UP000018857"/>
    </source>
</evidence>
<dbReference type="RefSeq" id="WP_024024439.1">
    <property type="nucleotide sequence ID" value="NZ_AYOZ01000023.1"/>
</dbReference>
<dbReference type="AlphaFoldDB" id="W1RRU9"/>
<accession>W1RRU9</accession>
<dbReference type="OrthoDB" id="6104393at2"/>
<gene>
    <name evidence="1" type="ORF">D104_11770</name>
</gene>
<sequence length="157" mass="17856">MGLLTQTSQIDARALINEYDLTNLKAHSAFMQGQESATSELYLQAFELSFRLLSRHDVTTETLRLSVNACLNCFDFCPPPNDNDERHYLALTAHKLDRIVSSHLPRDLRSCALTAYAEIARLCYQLAQKEAAVTSQKVVEQCQDCWERYCSELIPSH</sequence>
<dbReference type="PATRIC" id="fig|1208321.3.peg.2346"/>